<evidence type="ECO:0000313" key="1">
    <source>
        <dbReference type="EMBL" id="MDU0372128.1"/>
    </source>
</evidence>
<protein>
    <submittedName>
        <fullName evidence="1">Uncharacterized protein</fullName>
    </submittedName>
</protein>
<reference evidence="1 2" key="1">
    <citation type="submission" date="2023-10" db="EMBL/GenBank/DDBJ databases">
        <title>Hymenobacter endophyticus sp. nov., an isolate from the leaf tissues of wheat.</title>
        <authorList>
            <person name="Dai Y."/>
        </authorList>
    </citation>
    <scope>NUCLEOTIDE SEQUENCE [LARGE SCALE GENOMIC DNA]</scope>
    <source>
        <strain evidence="1 2">ZK17L-C2</strain>
    </source>
</reference>
<gene>
    <name evidence="1" type="ORF">ROI90_17105</name>
</gene>
<keyword evidence="2" id="KW-1185">Reference proteome</keyword>
<dbReference type="Proteomes" id="UP001250698">
    <property type="component" value="Unassembled WGS sequence"/>
</dbReference>
<sequence length="228" mass="25950">MPVTTETSKLVKFYGDTRATEAFLRTHHVYYYRQTGNHCLVAEQLPGQEPRVYLLGYGDDLRLLPTAELATAFRINDTSAASLQKFPLATYSRYDQEPVAGSLVFRLFSSESYDTISYHAHTTALDAGATNATARWFSDFVDFAFAGLSMRAYDYQVQLTDEGMLLTSSEDKTFPDTPKRQLRKLQNLHLLEFAPVRGLPSVRIKFNRSKLNGFRAELLPDFLQTVFY</sequence>
<dbReference type="EMBL" id="JAWDJT010000012">
    <property type="protein sequence ID" value="MDU0372128.1"/>
    <property type="molecule type" value="Genomic_DNA"/>
</dbReference>
<accession>A0ABU3TL87</accession>
<proteinExistence type="predicted"/>
<name>A0ABU3TL87_9BACT</name>
<comment type="caution">
    <text evidence="1">The sequence shown here is derived from an EMBL/GenBank/DDBJ whole genome shotgun (WGS) entry which is preliminary data.</text>
</comment>
<evidence type="ECO:0000313" key="2">
    <source>
        <dbReference type="Proteomes" id="UP001250698"/>
    </source>
</evidence>
<dbReference type="RefSeq" id="WP_315999578.1">
    <property type="nucleotide sequence ID" value="NZ_JAWDJT010000012.1"/>
</dbReference>
<organism evidence="1 2">
    <name type="scientific">Hymenobacter endophyticus</name>
    <dbReference type="NCBI Taxonomy" id="3076335"/>
    <lineage>
        <taxon>Bacteria</taxon>
        <taxon>Pseudomonadati</taxon>
        <taxon>Bacteroidota</taxon>
        <taxon>Cytophagia</taxon>
        <taxon>Cytophagales</taxon>
        <taxon>Hymenobacteraceae</taxon>
        <taxon>Hymenobacter</taxon>
    </lineage>
</organism>